<comment type="domain">
    <text evidence="6">The N-terminal region contains the highly conserved SGGXDS motif, predicted to be a P-loop motif involved in ATP binding.</text>
</comment>
<keyword evidence="2 6" id="KW-0819">tRNA processing</keyword>
<evidence type="ECO:0000313" key="8">
    <source>
        <dbReference type="EMBL" id="KCZ88381.1"/>
    </source>
</evidence>
<evidence type="ECO:0000256" key="5">
    <source>
        <dbReference type="ARBA" id="ARBA00048539"/>
    </source>
</evidence>
<dbReference type="GO" id="GO:0006400">
    <property type="term" value="P:tRNA modification"/>
    <property type="evidence" value="ECO:0007669"/>
    <property type="project" value="UniProtKB-UniRule"/>
</dbReference>
<comment type="catalytic activity">
    <reaction evidence="5 6">
        <text>cytidine(34) in tRNA(Ile2) + L-lysine + ATP = lysidine(34) in tRNA(Ile2) + AMP + diphosphate + H(+)</text>
        <dbReference type="Rhea" id="RHEA:43744"/>
        <dbReference type="Rhea" id="RHEA-COMP:10625"/>
        <dbReference type="Rhea" id="RHEA-COMP:10670"/>
        <dbReference type="ChEBI" id="CHEBI:15378"/>
        <dbReference type="ChEBI" id="CHEBI:30616"/>
        <dbReference type="ChEBI" id="CHEBI:32551"/>
        <dbReference type="ChEBI" id="CHEBI:33019"/>
        <dbReference type="ChEBI" id="CHEBI:82748"/>
        <dbReference type="ChEBI" id="CHEBI:83665"/>
        <dbReference type="ChEBI" id="CHEBI:456215"/>
        <dbReference type="EC" id="6.3.4.19"/>
    </reaction>
</comment>
<dbReference type="InterPro" id="IPR014729">
    <property type="entry name" value="Rossmann-like_a/b/a_fold"/>
</dbReference>
<keyword evidence="6" id="KW-0963">Cytoplasm</keyword>
<reference evidence="8 9" key="1">
    <citation type="journal article" date="2014" name="Antonie Van Leeuwenhoek">
        <title>Hyphomonas beringensis sp. nov. and Hyphomonas chukchiensis sp. nov., isolated from surface seawater of the Bering Sea and Chukchi Sea.</title>
        <authorList>
            <person name="Li C."/>
            <person name="Lai Q."/>
            <person name="Li G."/>
            <person name="Dong C."/>
            <person name="Wang J."/>
            <person name="Liao Y."/>
            <person name="Shao Z."/>
        </authorList>
    </citation>
    <scope>NUCLEOTIDE SEQUENCE [LARGE SCALE GENOMIC DNA]</scope>
    <source>
        <strain evidence="8 9">VP2</strain>
    </source>
</reference>
<dbReference type="RefSeq" id="WP_051597526.1">
    <property type="nucleotide sequence ID" value="NZ_ARYJ01000005.1"/>
</dbReference>
<dbReference type="CDD" id="cd01992">
    <property type="entry name" value="TilS_N"/>
    <property type="match status" value="1"/>
</dbReference>
<dbReference type="AlphaFoldDB" id="A0A059FCV9"/>
<evidence type="ECO:0000256" key="2">
    <source>
        <dbReference type="ARBA" id="ARBA00022694"/>
    </source>
</evidence>
<dbReference type="eggNOG" id="COG0037">
    <property type="taxonomic scope" value="Bacteria"/>
</dbReference>
<dbReference type="NCBIfam" id="TIGR02432">
    <property type="entry name" value="lysidine_TilS_N"/>
    <property type="match status" value="1"/>
</dbReference>
<evidence type="ECO:0000256" key="1">
    <source>
        <dbReference type="ARBA" id="ARBA00022598"/>
    </source>
</evidence>
<dbReference type="InterPro" id="IPR012094">
    <property type="entry name" value="tRNA_Ile_lys_synt"/>
</dbReference>
<feature type="binding site" evidence="6">
    <location>
        <begin position="33"/>
        <end position="38"/>
    </location>
    <ligand>
        <name>ATP</name>
        <dbReference type="ChEBI" id="CHEBI:30616"/>
    </ligand>
</feature>
<dbReference type="InterPro" id="IPR011063">
    <property type="entry name" value="TilS/TtcA_N"/>
</dbReference>
<dbReference type="PANTHER" id="PTHR43033">
    <property type="entry name" value="TRNA(ILE)-LYSIDINE SYNTHASE-RELATED"/>
    <property type="match status" value="1"/>
</dbReference>
<protein>
    <recommendedName>
        <fullName evidence="6">tRNA(Ile)-lysidine synthase</fullName>
        <ecNumber evidence="6">6.3.4.19</ecNumber>
    </recommendedName>
    <alternativeName>
        <fullName evidence="6">tRNA(Ile)-2-lysyl-cytidine synthase</fullName>
    </alternativeName>
    <alternativeName>
        <fullName evidence="6">tRNA(Ile)-lysidine synthetase</fullName>
    </alternativeName>
</protein>
<dbReference type="PANTHER" id="PTHR43033:SF5">
    <property type="entry name" value="TRNA(ILE)-LYSIDINE SYNTHETASE"/>
    <property type="match status" value="1"/>
</dbReference>
<evidence type="ECO:0000256" key="6">
    <source>
        <dbReference type="HAMAP-Rule" id="MF_01161"/>
    </source>
</evidence>
<dbReference type="SUPFAM" id="SSF52402">
    <property type="entry name" value="Adenine nucleotide alpha hydrolases-like"/>
    <property type="match status" value="1"/>
</dbReference>
<keyword evidence="1 6" id="KW-0436">Ligase</keyword>
<dbReference type="STRING" id="1280952.HJA_08439"/>
<organism evidence="8 9">
    <name type="scientific">Hyphomonas jannaschiana VP2</name>
    <dbReference type="NCBI Taxonomy" id="1280952"/>
    <lineage>
        <taxon>Bacteria</taxon>
        <taxon>Pseudomonadati</taxon>
        <taxon>Pseudomonadota</taxon>
        <taxon>Alphaproteobacteria</taxon>
        <taxon>Hyphomonadales</taxon>
        <taxon>Hyphomonadaceae</taxon>
        <taxon>Hyphomonas</taxon>
    </lineage>
</organism>
<dbReference type="HAMAP" id="MF_01161">
    <property type="entry name" value="tRNA_Ile_lys_synt"/>
    <property type="match status" value="1"/>
</dbReference>
<dbReference type="EC" id="6.3.4.19" evidence="6"/>
<accession>A0A059FCV9</accession>
<evidence type="ECO:0000256" key="4">
    <source>
        <dbReference type="ARBA" id="ARBA00022840"/>
    </source>
</evidence>
<keyword evidence="3 6" id="KW-0547">Nucleotide-binding</keyword>
<comment type="caution">
    <text evidence="8">The sequence shown here is derived from an EMBL/GenBank/DDBJ whole genome shotgun (WGS) entry which is preliminary data.</text>
</comment>
<dbReference type="GO" id="GO:0005524">
    <property type="term" value="F:ATP binding"/>
    <property type="evidence" value="ECO:0007669"/>
    <property type="project" value="UniProtKB-UniRule"/>
</dbReference>
<dbReference type="EMBL" id="ARYJ01000005">
    <property type="protein sequence ID" value="KCZ88381.1"/>
    <property type="molecule type" value="Genomic_DNA"/>
</dbReference>
<dbReference type="GO" id="GO:0032267">
    <property type="term" value="F:tRNA(Ile)-lysidine synthase activity"/>
    <property type="evidence" value="ECO:0007669"/>
    <property type="project" value="UniProtKB-EC"/>
</dbReference>
<proteinExistence type="inferred from homology"/>
<keyword evidence="9" id="KW-1185">Reference proteome</keyword>
<evidence type="ECO:0000313" key="9">
    <source>
        <dbReference type="Proteomes" id="UP000024816"/>
    </source>
</evidence>
<dbReference type="Gene3D" id="3.40.50.620">
    <property type="entry name" value="HUPs"/>
    <property type="match status" value="1"/>
</dbReference>
<comment type="subcellular location">
    <subcellularLocation>
        <location evidence="6">Cytoplasm</location>
    </subcellularLocation>
</comment>
<name>A0A059FCV9_9PROT</name>
<comment type="function">
    <text evidence="6">Ligates lysine onto the cytidine present at position 34 of the AUA codon-specific tRNA(Ile) that contains the anticodon CAU, in an ATP-dependent manner. Cytidine is converted to lysidine, thus changing the amino acid specificity of the tRNA from methionine to isoleucine.</text>
</comment>
<feature type="domain" description="tRNA(Ile)-lysidine/2-thiocytidine synthase N-terminal" evidence="7">
    <location>
        <begin position="28"/>
        <end position="209"/>
    </location>
</feature>
<dbReference type="Pfam" id="PF01171">
    <property type="entry name" value="ATP_bind_3"/>
    <property type="match status" value="1"/>
</dbReference>
<evidence type="ECO:0000259" key="7">
    <source>
        <dbReference type="Pfam" id="PF01171"/>
    </source>
</evidence>
<comment type="similarity">
    <text evidence="6">Belongs to the tRNA(Ile)-lysidine synthase family.</text>
</comment>
<dbReference type="GO" id="GO:0005737">
    <property type="term" value="C:cytoplasm"/>
    <property type="evidence" value="ECO:0007669"/>
    <property type="project" value="UniProtKB-SubCell"/>
</dbReference>
<evidence type="ECO:0000256" key="3">
    <source>
        <dbReference type="ARBA" id="ARBA00022741"/>
    </source>
</evidence>
<gene>
    <name evidence="6" type="primary">tilS</name>
    <name evidence="8" type="ORF">HJA_08439</name>
</gene>
<dbReference type="InterPro" id="IPR012795">
    <property type="entry name" value="tRNA_Ile_lys_synt_N"/>
</dbReference>
<dbReference type="Proteomes" id="UP000024816">
    <property type="component" value="Unassembled WGS sequence"/>
</dbReference>
<keyword evidence="4 6" id="KW-0067">ATP-binding</keyword>
<sequence length="359" mass="38525">MRQLKPPAAPADLIESFDRLCSHAAGPVCIAVSGGGDSLALLRIAADWANLRGRRLLALTVDHGLRPEAADEARFVADVAAGLGVPHRTLRWESPEPGQARARQARHDLLAAAAREAGSVILLTAHTEDDQAETFLIRARAGSGWYGLAGIQPLSLSPAGGTGVPVLIARPLLRASRARLRDMLRAEGQDWVEDPSNKDPAYERVRMRQLLAAEPALRARVLALREKLQLLRLVQDRALGRWLSADVEVRADGTLRTPLPMPPGEQGERALGALIALAGGRTRPLRTDALSRLTRRISNPDTLRPATLGGAAIHIKNGNLKVAAEHALPAEQVNAIPARLSAMVTACSAAYEIKCPRRS</sequence>
<dbReference type="PATRIC" id="fig|1280952.3.peg.1679"/>